<reference evidence="1" key="1">
    <citation type="submission" date="2021-02" db="EMBL/GenBank/DDBJ databases">
        <authorList>
            <consortium name="DOE Joint Genome Institute"/>
            <person name="Ahrendt S."/>
            <person name="Looney B.P."/>
            <person name="Miyauchi S."/>
            <person name="Morin E."/>
            <person name="Drula E."/>
            <person name="Courty P.E."/>
            <person name="Chicoki N."/>
            <person name="Fauchery L."/>
            <person name="Kohler A."/>
            <person name="Kuo A."/>
            <person name="Labutti K."/>
            <person name="Pangilinan J."/>
            <person name="Lipzen A."/>
            <person name="Riley R."/>
            <person name="Andreopoulos W."/>
            <person name="He G."/>
            <person name="Johnson J."/>
            <person name="Barry K.W."/>
            <person name="Grigoriev I.V."/>
            <person name="Nagy L."/>
            <person name="Hibbett D."/>
            <person name="Henrissat B."/>
            <person name="Matheny P.B."/>
            <person name="Labbe J."/>
            <person name="Martin F."/>
        </authorList>
    </citation>
    <scope>NUCLEOTIDE SEQUENCE</scope>
    <source>
        <strain evidence="1">FP105234-sp</strain>
    </source>
</reference>
<reference evidence="1" key="2">
    <citation type="journal article" date="2022" name="New Phytol.">
        <title>Evolutionary transition to the ectomycorrhizal habit in the genomes of a hyperdiverse lineage of mushroom-forming fungi.</title>
        <authorList>
            <person name="Looney B."/>
            <person name="Miyauchi S."/>
            <person name="Morin E."/>
            <person name="Drula E."/>
            <person name="Courty P.E."/>
            <person name="Kohler A."/>
            <person name="Kuo A."/>
            <person name="LaButti K."/>
            <person name="Pangilinan J."/>
            <person name="Lipzen A."/>
            <person name="Riley R."/>
            <person name="Andreopoulos W."/>
            <person name="He G."/>
            <person name="Johnson J."/>
            <person name="Nolan M."/>
            <person name="Tritt A."/>
            <person name="Barry K.W."/>
            <person name="Grigoriev I.V."/>
            <person name="Nagy L.G."/>
            <person name="Hibbett D."/>
            <person name="Henrissat B."/>
            <person name="Matheny P.B."/>
            <person name="Labbe J."/>
            <person name="Martin F.M."/>
        </authorList>
    </citation>
    <scope>NUCLEOTIDE SEQUENCE</scope>
    <source>
        <strain evidence="1">FP105234-sp</strain>
    </source>
</reference>
<sequence>MRPVPAPSSPTFGERASHILRHMKSLAHLSPRKGARPRPRSLHHQPSCPSPLRPALPSSVSAHSHLGARAPSAGLRLRSPPPAAECPNLSSPPPPSTSAAAVPWIYVTASPDPSQPLQPVARRERVQPFRGVDVPAGDWLAHARMERFTDAPDAGAQQEFLVDEPPCAYSSVADRLREFKLLAEDLKATFPWGDGESVDADGAEEGLIVELEEVAQQVRVLTAATRLFHPDVCLPVSDAPG</sequence>
<gene>
    <name evidence="1" type="ORF">FA95DRAFT_1603215</name>
</gene>
<comment type="caution">
    <text evidence="1">The sequence shown here is derived from an EMBL/GenBank/DDBJ whole genome shotgun (WGS) entry which is preliminary data.</text>
</comment>
<evidence type="ECO:0000313" key="1">
    <source>
        <dbReference type="EMBL" id="KAI0050747.1"/>
    </source>
</evidence>
<accession>A0ACB8S3K8</accession>
<proteinExistence type="predicted"/>
<dbReference type="EMBL" id="MU275858">
    <property type="protein sequence ID" value="KAI0050747.1"/>
    <property type="molecule type" value="Genomic_DNA"/>
</dbReference>
<keyword evidence="2" id="KW-1185">Reference proteome</keyword>
<name>A0ACB8S3K8_9AGAM</name>
<protein>
    <submittedName>
        <fullName evidence="1">Uncharacterized protein</fullName>
    </submittedName>
</protein>
<evidence type="ECO:0000313" key="2">
    <source>
        <dbReference type="Proteomes" id="UP000814033"/>
    </source>
</evidence>
<organism evidence="1 2">
    <name type="scientific">Auriscalpium vulgare</name>
    <dbReference type="NCBI Taxonomy" id="40419"/>
    <lineage>
        <taxon>Eukaryota</taxon>
        <taxon>Fungi</taxon>
        <taxon>Dikarya</taxon>
        <taxon>Basidiomycota</taxon>
        <taxon>Agaricomycotina</taxon>
        <taxon>Agaricomycetes</taxon>
        <taxon>Russulales</taxon>
        <taxon>Auriscalpiaceae</taxon>
        <taxon>Auriscalpium</taxon>
    </lineage>
</organism>
<dbReference type="Proteomes" id="UP000814033">
    <property type="component" value="Unassembled WGS sequence"/>
</dbReference>